<dbReference type="Pfam" id="PF00067">
    <property type="entry name" value="p450"/>
    <property type="match status" value="1"/>
</dbReference>
<dbReference type="GO" id="GO:0020037">
    <property type="term" value="F:heme binding"/>
    <property type="evidence" value="ECO:0007669"/>
    <property type="project" value="InterPro"/>
</dbReference>
<reference evidence="17" key="2">
    <citation type="submission" date="2020-05" db="UniProtKB">
        <authorList>
            <consortium name="EnsemblMetazoa"/>
        </authorList>
    </citation>
    <scope>IDENTIFICATION</scope>
    <source>
        <strain evidence="17">wikel</strain>
    </source>
</reference>
<evidence type="ECO:0000256" key="10">
    <source>
        <dbReference type="ARBA" id="ARBA00023002"/>
    </source>
</evidence>
<dbReference type="HOGENOM" id="CLU_2326635_0_0_1"/>
<evidence type="ECO:0000256" key="1">
    <source>
        <dbReference type="ARBA" id="ARBA00001971"/>
    </source>
</evidence>
<dbReference type="AlphaFoldDB" id="B7QLS2"/>
<evidence type="ECO:0000256" key="9">
    <source>
        <dbReference type="ARBA" id="ARBA00022848"/>
    </source>
</evidence>
<dbReference type="InterPro" id="IPR002403">
    <property type="entry name" value="Cyt_P450_E_grp-IV"/>
</dbReference>
<dbReference type="EMBL" id="ABJB010725340">
    <property type="status" value="NOT_ANNOTATED_CDS"/>
    <property type="molecule type" value="Genomic_DNA"/>
</dbReference>
<evidence type="ECO:0000256" key="13">
    <source>
        <dbReference type="ARBA" id="ARBA00023136"/>
    </source>
</evidence>
<dbReference type="PANTHER" id="PTHR24292">
    <property type="entry name" value="CYTOCHROME P450"/>
    <property type="match status" value="1"/>
</dbReference>
<dbReference type="VEuPathDB" id="VectorBase:ISCW024840"/>
<keyword evidence="13" id="KW-0472">Membrane</keyword>
<keyword evidence="6 14" id="KW-0349">Heme</keyword>
<gene>
    <name evidence="16" type="ORF">IscW_ISCW024840</name>
</gene>
<keyword evidence="8" id="KW-0256">Endoplasmic reticulum</keyword>
<dbReference type="PANTHER" id="PTHR24292:SF54">
    <property type="entry name" value="CYP9F3-RELATED"/>
    <property type="match status" value="1"/>
</dbReference>
<keyword evidence="18" id="KW-1185">Reference proteome</keyword>
<reference evidence="16 18" key="1">
    <citation type="submission" date="2008-03" db="EMBL/GenBank/DDBJ databases">
        <title>Annotation of Ixodes scapularis.</title>
        <authorList>
            <consortium name="Ixodes scapularis Genome Project Consortium"/>
            <person name="Caler E."/>
            <person name="Hannick L.I."/>
            <person name="Bidwell S."/>
            <person name="Joardar V."/>
            <person name="Thiagarajan M."/>
            <person name="Amedeo P."/>
            <person name="Galinsky K.J."/>
            <person name="Schobel S."/>
            <person name="Inman J."/>
            <person name="Hostetler J."/>
            <person name="Miller J."/>
            <person name="Hammond M."/>
            <person name="Megy K."/>
            <person name="Lawson D."/>
            <person name="Kodira C."/>
            <person name="Sutton G."/>
            <person name="Meyer J."/>
            <person name="Hill C.A."/>
            <person name="Birren B."/>
            <person name="Nene V."/>
            <person name="Collins F."/>
            <person name="Alarcon-Chaidez F."/>
            <person name="Wikel S."/>
            <person name="Strausberg R."/>
        </authorList>
    </citation>
    <scope>NUCLEOTIDE SEQUENCE [LARGE SCALE GENOMIC DNA]</scope>
    <source>
        <strain evidence="18">Wikel</strain>
        <strain evidence="16">Wikel colony</strain>
    </source>
</reference>
<dbReference type="VEuPathDB" id="VectorBase:ISCI024840"/>
<evidence type="ECO:0000256" key="6">
    <source>
        <dbReference type="ARBA" id="ARBA00022617"/>
    </source>
</evidence>
<evidence type="ECO:0000313" key="18">
    <source>
        <dbReference type="Proteomes" id="UP000001555"/>
    </source>
</evidence>
<comment type="cofactor">
    <cofactor evidence="1 14">
        <name>heme</name>
        <dbReference type="ChEBI" id="CHEBI:30413"/>
    </cofactor>
</comment>
<dbReference type="InterPro" id="IPR036396">
    <property type="entry name" value="Cyt_P450_sf"/>
</dbReference>
<evidence type="ECO:0000313" key="17">
    <source>
        <dbReference type="EnsemblMetazoa" id="ISCW024840-PA"/>
    </source>
</evidence>
<dbReference type="PRINTS" id="PR00465">
    <property type="entry name" value="EP450IV"/>
</dbReference>
<dbReference type="InterPro" id="IPR001128">
    <property type="entry name" value="Cyt_P450"/>
</dbReference>
<organism>
    <name type="scientific">Ixodes scapularis</name>
    <name type="common">Black-legged tick</name>
    <name type="synonym">Deer tick</name>
    <dbReference type="NCBI Taxonomy" id="6945"/>
    <lineage>
        <taxon>Eukaryota</taxon>
        <taxon>Metazoa</taxon>
        <taxon>Ecdysozoa</taxon>
        <taxon>Arthropoda</taxon>
        <taxon>Chelicerata</taxon>
        <taxon>Arachnida</taxon>
        <taxon>Acari</taxon>
        <taxon>Parasitiformes</taxon>
        <taxon>Ixodida</taxon>
        <taxon>Ixodoidea</taxon>
        <taxon>Ixodidae</taxon>
        <taxon>Ixodinae</taxon>
        <taxon>Ixodes</taxon>
    </lineage>
</organism>
<keyword evidence="7 14" id="KW-0479">Metal-binding</keyword>
<keyword evidence="9" id="KW-0492">Microsome</keyword>
<dbReference type="GO" id="GO:0005789">
    <property type="term" value="C:endoplasmic reticulum membrane"/>
    <property type="evidence" value="ECO:0007669"/>
    <property type="project" value="UniProtKB-SubCell"/>
</dbReference>
<evidence type="ECO:0000256" key="3">
    <source>
        <dbReference type="ARBA" id="ARBA00004174"/>
    </source>
</evidence>
<dbReference type="GO" id="GO:0004497">
    <property type="term" value="F:monooxygenase activity"/>
    <property type="evidence" value="ECO:0007669"/>
    <property type="project" value="UniProtKB-KW"/>
</dbReference>
<comment type="similarity">
    <text evidence="5 15">Belongs to the cytochrome P450 family.</text>
</comment>
<evidence type="ECO:0000256" key="4">
    <source>
        <dbReference type="ARBA" id="ARBA00004406"/>
    </source>
</evidence>
<dbReference type="PROSITE" id="PS00086">
    <property type="entry name" value="CYTOCHROME_P450"/>
    <property type="match status" value="1"/>
</dbReference>
<dbReference type="GO" id="GO:0005506">
    <property type="term" value="F:iron ion binding"/>
    <property type="evidence" value="ECO:0007669"/>
    <property type="project" value="InterPro"/>
</dbReference>
<keyword evidence="12 15" id="KW-0503">Monooxygenase</keyword>
<dbReference type="SUPFAM" id="SSF48264">
    <property type="entry name" value="Cytochrome P450"/>
    <property type="match status" value="1"/>
</dbReference>
<feature type="non-terminal residue" evidence="16">
    <location>
        <position position="99"/>
    </location>
</feature>
<feature type="binding site" description="axial binding residue" evidence="14">
    <location>
        <position position="43"/>
    </location>
    <ligand>
        <name>heme</name>
        <dbReference type="ChEBI" id="CHEBI:30413"/>
    </ligand>
    <ligandPart>
        <name>Fe</name>
        <dbReference type="ChEBI" id="CHEBI:18248"/>
    </ligandPart>
</feature>
<evidence type="ECO:0000256" key="5">
    <source>
        <dbReference type="ARBA" id="ARBA00010617"/>
    </source>
</evidence>
<dbReference type="InterPro" id="IPR017972">
    <property type="entry name" value="Cyt_P450_CS"/>
</dbReference>
<keyword evidence="10 15" id="KW-0560">Oxidoreductase</keyword>
<evidence type="ECO:0000256" key="2">
    <source>
        <dbReference type="ARBA" id="ARBA00003690"/>
    </source>
</evidence>
<evidence type="ECO:0000256" key="14">
    <source>
        <dbReference type="PIRSR" id="PIRSR602403-1"/>
    </source>
</evidence>
<proteinExistence type="inferred from homology"/>
<evidence type="ECO:0000256" key="15">
    <source>
        <dbReference type="RuleBase" id="RU000461"/>
    </source>
</evidence>
<dbReference type="PaxDb" id="6945-B7QLS2"/>
<feature type="non-terminal residue" evidence="16">
    <location>
        <position position="1"/>
    </location>
</feature>
<comment type="subcellular location">
    <subcellularLocation>
        <location evidence="4">Endoplasmic reticulum membrane</location>
        <topology evidence="4">Peripheral membrane protein</topology>
    </subcellularLocation>
    <subcellularLocation>
        <location evidence="3">Microsome membrane</location>
        <topology evidence="3">Peripheral membrane protein</topology>
    </subcellularLocation>
</comment>
<sequence>LHHDQRYFPDPEVFDPGSMFLGDNRKLIQPFTYLPFGEGPRQCVGMKFALFKVKFCLFHVLSKISFQVCPETEVSYHFATAFQRRIASLITARHIISLS</sequence>
<protein>
    <submittedName>
        <fullName evidence="16 17">Cytochrome P450, putative</fullName>
    </submittedName>
</protein>
<dbReference type="EnsemblMetazoa" id="ISCW024840-RA">
    <property type="protein sequence ID" value="ISCW024840-PA"/>
    <property type="gene ID" value="ISCW024840"/>
</dbReference>
<dbReference type="InterPro" id="IPR050476">
    <property type="entry name" value="Insect_CytP450_Detox"/>
</dbReference>
<name>B7QLS2_IXOSC</name>
<evidence type="ECO:0000256" key="7">
    <source>
        <dbReference type="ARBA" id="ARBA00022723"/>
    </source>
</evidence>
<dbReference type="Proteomes" id="UP000001555">
    <property type="component" value="Unassembled WGS sequence"/>
</dbReference>
<evidence type="ECO:0000256" key="12">
    <source>
        <dbReference type="ARBA" id="ARBA00023033"/>
    </source>
</evidence>
<dbReference type="EMBL" id="DS967504">
    <property type="protein sequence ID" value="EEC19794.1"/>
    <property type="molecule type" value="Genomic_DNA"/>
</dbReference>
<keyword evidence="11 14" id="KW-0408">Iron</keyword>
<evidence type="ECO:0000256" key="11">
    <source>
        <dbReference type="ARBA" id="ARBA00023004"/>
    </source>
</evidence>
<evidence type="ECO:0000256" key="8">
    <source>
        <dbReference type="ARBA" id="ARBA00022824"/>
    </source>
</evidence>
<accession>B7QLS2</accession>
<comment type="function">
    <text evidence="2">May be involved in the metabolism of insect hormones and in the breakdown of synthetic insecticides.</text>
</comment>
<dbReference type="Gene3D" id="1.10.630.10">
    <property type="entry name" value="Cytochrome P450"/>
    <property type="match status" value="1"/>
</dbReference>
<dbReference type="GO" id="GO:0016705">
    <property type="term" value="F:oxidoreductase activity, acting on paired donors, with incorporation or reduction of molecular oxygen"/>
    <property type="evidence" value="ECO:0007669"/>
    <property type="project" value="InterPro"/>
</dbReference>
<evidence type="ECO:0000313" key="16">
    <source>
        <dbReference type="EMBL" id="EEC19794.1"/>
    </source>
</evidence>